<organism evidence="3 4">
    <name type="scientific">Rickenella mellea</name>
    <dbReference type="NCBI Taxonomy" id="50990"/>
    <lineage>
        <taxon>Eukaryota</taxon>
        <taxon>Fungi</taxon>
        <taxon>Dikarya</taxon>
        <taxon>Basidiomycota</taxon>
        <taxon>Agaricomycotina</taxon>
        <taxon>Agaricomycetes</taxon>
        <taxon>Hymenochaetales</taxon>
        <taxon>Rickenellaceae</taxon>
        <taxon>Rickenella</taxon>
    </lineage>
</organism>
<dbReference type="Pfam" id="PF24545">
    <property type="entry name" value="Ig_TPPC8_1st"/>
    <property type="match status" value="1"/>
</dbReference>
<dbReference type="PANTHER" id="PTHR12975">
    <property type="entry name" value="TRANSPORT PROTEIN TRAPP"/>
    <property type="match status" value="1"/>
</dbReference>
<dbReference type="VEuPathDB" id="FungiDB:BD410DRAFT_233931"/>
<feature type="region of interest" description="Disordered" evidence="1">
    <location>
        <begin position="220"/>
        <end position="266"/>
    </location>
</feature>
<protein>
    <recommendedName>
        <fullName evidence="2">TPPC8 first Ig-like domain-containing protein</fullName>
    </recommendedName>
</protein>
<accession>A0A4Y7QLR6</accession>
<dbReference type="InterPro" id="IPR024420">
    <property type="entry name" value="TRAPP_III_complex_Trs85"/>
</dbReference>
<evidence type="ECO:0000313" key="4">
    <source>
        <dbReference type="Proteomes" id="UP000294933"/>
    </source>
</evidence>
<dbReference type="InterPro" id="IPR058541">
    <property type="entry name" value="Ig_TPPC8_1st"/>
</dbReference>
<sequence length="1340" mass="148972">MPPPIPLSLSPHVCVLSSPDLDLHLESSSLPPLCNVLQSFCPLPNITTRTTALTSVTHPNFMLRFSDLAEVETVCKEDEEQRAGRMIDWISSRISSKCARWIEDVQKIGEENLKDGRTPWWDELKRCTEGDNTPSRMEGWNHPVATILAVSTTAPNPLQAIIALHTRQTDLPAWVDPNGIRCTLIVHPKNSPLNDDEVAALMNAVKKQYGLHTYLLRLETPSHPPPPVPVPLPLPRLPPPSAIDTTPQKVRPRKDARSPLPRENGAEPVLNTICMSEADIQATARFVREFVTTSLVPWMEKCVLDWNEAFSATRGISSRLFSTTRRFFGTSYTAPSSRSSTPAAPTSPTKPQLNTSSSVTNLDGSLPSQQRRLAEFATMLGDFKTAVAVWEALRKDTRGSSGSEILPLLLAPTPALQLHALHAISTISQSMTELSAYAQTRTLSYAVRWETGILQSDFLNSSVEGDRWLVWAAGNAEEPHAALLLAHAGLLSLKRGCVRRGAMWYVAAARRLEKCGVKPLTMYFLQRAHRLFVARPEKPLSILFPDANGKVADINDTFDAILPGIEHTLGRLMYTTGETAGAVRWFVTLLGRSHGDSNVHSAEINGLQLQDGEDNADKVYLDDFRAAFEHLNATSGKGHQLLDLPVAFTFCQPKETKIRLSGNYFSDYSEIWDERERQWRDFWRTRGRERLHSNCNAFTRDRFWVDVTLHNPFNAAITLSDLTVSVKILDSNSSTSAESGSQLLEVETIDEVFLNAKETRMIPIAVQSTHPAKVQMVNVSYSFLDLLPASESLAIRGPRLHGTANERQNKTYGPDTLLDIEVEESDLQLDIDLKEEALVLANGEIHTMPVRLTNSGSRNIDEVWIVRGEEDPIWPHESESNAATSMQEIIKSTNSLEAPQPFLIDLQKFHRSAVLRPGETVDVPLIFYADNVGDRQLAMMFVFREDGSEFFRSARAVRSISVGPLFSMSVASFPSGTQEYPWTIEVVAENVGASEAQITQVSTLSPTWLCSQIGGGLLGIVMPHQVNQLHLSAARWGAALGGQGTVAFATEKLSEVLRGQPINSTLPPPIDVLCCLMSNDGDVKTTTDPNIRSLMHSKRRNAIAGIVRATHKHIPVSSHPQIFPLYNPSSLDVVVFWKMQHRTGFIMFPNILLGVGHAELRDVIREVEEEKSKRSMFAETQREKAEILEAIRDSEWNTEVNPLVTFTYCKPKLAHNFAEGPCPLPVTFTLRNYSLTRDVRYVVRFGRLKQSHVPRIVLPTKGRQTCRGELAPLQTATFNIKMWATGPGTFDLGGWQVETDVLESSTIDEPDRSSPRTNRHRYVEDAPSSNISSVTILSCP</sequence>
<feature type="compositionally biased region" description="Polar residues" evidence="1">
    <location>
        <begin position="352"/>
        <end position="365"/>
    </location>
</feature>
<feature type="domain" description="TPPC8 first Ig-like" evidence="2">
    <location>
        <begin position="695"/>
        <end position="833"/>
    </location>
</feature>
<dbReference type="GO" id="GO:1990072">
    <property type="term" value="C:TRAPPIII protein complex"/>
    <property type="evidence" value="ECO:0007669"/>
    <property type="project" value="TreeGrafter"/>
</dbReference>
<reference evidence="3 4" key="1">
    <citation type="submission" date="2018-06" db="EMBL/GenBank/DDBJ databases">
        <title>A transcriptomic atlas of mushroom development highlights an independent origin of complex multicellularity.</title>
        <authorList>
            <consortium name="DOE Joint Genome Institute"/>
            <person name="Krizsan K."/>
            <person name="Almasi E."/>
            <person name="Merenyi Z."/>
            <person name="Sahu N."/>
            <person name="Viragh M."/>
            <person name="Koszo T."/>
            <person name="Mondo S."/>
            <person name="Kiss B."/>
            <person name="Balint B."/>
            <person name="Kues U."/>
            <person name="Barry K."/>
            <person name="Hegedus J.C."/>
            <person name="Henrissat B."/>
            <person name="Johnson J."/>
            <person name="Lipzen A."/>
            <person name="Ohm R."/>
            <person name="Nagy I."/>
            <person name="Pangilinan J."/>
            <person name="Yan J."/>
            <person name="Xiong Y."/>
            <person name="Grigoriev I.V."/>
            <person name="Hibbett D.S."/>
            <person name="Nagy L.G."/>
        </authorList>
    </citation>
    <scope>NUCLEOTIDE SEQUENCE [LARGE SCALE GENOMIC DNA]</scope>
    <source>
        <strain evidence="3 4">SZMC22713</strain>
    </source>
</reference>
<dbReference type="OrthoDB" id="203724at2759"/>
<evidence type="ECO:0000259" key="2">
    <source>
        <dbReference type="Pfam" id="PF24545"/>
    </source>
</evidence>
<feature type="compositionally biased region" description="Pro residues" evidence="1">
    <location>
        <begin position="222"/>
        <end position="241"/>
    </location>
</feature>
<dbReference type="PANTHER" id="PTHR12975:SF6">
    <property type="entry name" value="TRAFFICKING PROTEIN PARTICLE COMPLEX SUBUNIT 8"/>
    <property type="match status" value="1"/>
</dbReference>
<name>A0A4Y7QLR6_9AGAM</name>
<dbReference type="STRING" id="50990.A0A4Y7QLR6"/>
<evidence type="ECO:0000313" key="3">
    <source>
        <dbReference type="EMBL" id="TDL28597.1"/>
    </source>
</evidence>
<feature type="compositionally biased region" description="Polar residues" evidence="1">
    <location>
        <begin position="1327"/>
        <end position="1340"/>
    </location>
</feature>
<dbReference type="Proteomes" id="UP000294933">
    <property type="component" value="Unassembled WGS sequence"/>
</dbReference>
<keyword evidence="4" id="KW-1185">Reference proteome</keyword>
<dbReference type="Pfam" id="PF12739">
    <property type="entry name" value="TRAPPC-Trs85"/>
    <property type="match status" value="1"/>
</dbReference>
<feature type="compositionally biased region" description="Low complexity" evidence="1">
    <location>
        <begin position="331"/>
        <end position="351"/>
    </location>
</feature>
<feature type="region of interest" description="Disordered" evidence="1">
    <location>
        <begin position="331"/>
        <end position="365"/>
    </location>
</feature>
<proteinExistence type="predicted"/>
<feature type="region of interest" description="Disordered" evidence="1">
    <location>
        <begin position="1304"/>
        <end position="1340"/>
    </location>
</feature>
<dbReference type="EMBL" id="ML170157">
    <property type="protein sequence ID" value="TDL28597.1"/>
    <property type="molecule type" value="Genomic_DNA"/>
</dbReference>
<gene>
    <name evidence="3" type="ORF">BD410DRAFT_233931</name>
</gene>
<evidence type="ECO:0000256" key="1">
    <source>
        <dbReference type="SAM" id="MobiDB-lite"/>
    </source>
</evidence>